<name>A0A9Q0MLK6_9DIPT</name>
<comment type="caution">
    <text evidence="1">The sequence shown here is derived from an EMBL/GenBank/DDBJ whole genome shotgun (WGS) entry which is preliminary data.</text>
</comment>
<keyword evidence="2" id="KW-1185">Reference proteome</keyword>
<reference evidence="1" key="1">
    <citation type="submission" date="2022-07" db="EMBL/GenBank/DDBJ databases">
        <authorList>
            <person name="Trinca V."/>
            <person name="Uliana J.V.C."/>
            <person name="Torres T.T."/>
            <person name="Ward R.J."/>
            <person name="Monesi N."/>
        </authorList>
    </citation>
    <scope>NUCLEOTIDE SEQUENCE</scope>
    <source>
        <strain evidence="1">HSMRA1968</strain>
        <tissue evidence="1">Whole embryos</tissue>
    </source>
</reference>
<protein>
    <submittedName>
        <fullName evidence="1">Uncharacterized protein</fullName>
    </submittedName>
</protein>
<evidence type="ECO:0000313" key="2">
    <source>
        <dbReference type="Proteomes" id="UP001151699"/>
    </source>
</evidence>
<organism evidence="1 2">
    <name type="scientific">Pseudolycoriella hygida</name>
    <dbReference type="NCBI Taxonomy" id="35572"/>
    <lineage>
        <taxon>Eukaryota</taxon>
        <taxon>Metazoa</taxon>
        <taxon>Ecdysozoa</taxon>
        <taxon>Arthropoda</taxon>
        <taxon>Hexapoda</taxon>
        <taxon>Insecta</taxon>
        <taxon>Pterygota</taxon>
        <taxon>Neoptera</taxon>
        <taxon>Endopterygota</taxon>
        <taxon>Diptera</taxon>
        <taxon>Nematocera</taxon>
        <taxon>Sciaroidea</taxon>
        <taxon>Sciaridae</taxon>
        <taxon>Pseudolycoriella</taxon>
    </lineage>
</organism>
<feature type="non-terminal residue" evidence="1">
    <location>
        <position position="222"/>
    </location>
</feature>
<dbReference type="AlphaFoldDB" id="A0A9Q0MLK6"/>
<evidence type="ECO:0000313" key="1">
    <source>
        <dbReference type="EMBL" id="KAJ6628027.1"/>
    </source>
</evidence>
<sequence>MEKISETRLKNRATSAGLLIGSHVLNNSSISSALPAAKIFVPMFPNLWDQSYPHVERWCLIVRYLEWVCLILAQEKDHLETNQELVKTFPQLTTQTLASLLPQKPNGNLNTGKSRKTNFHKSFLTQLIGRTSQTTRRNLQGKYQASDKLCDDKHNPVYSPSADGWVVQEHHEIHRLNLLLLDLIHDERRPMAIVSMCLASIEQNFVRSSNHWDQCDMQLVWV</sequence>
<accession>A0A9Q0MLK6</accession>
<dbReference type="Proteomes" id="UP001151699">
    <property type="component" value="Unassembled WGS sequence"/>
</dbReference>
<gene>
    <name evidence="1" type="ORF">Bhyg_16231</name>
</gene>
<proteinExistence type="predicted"/>
<dbReference type="EMBL" id="WJQU01003058">
    <property type="protein sequence ID" value="KAJ6628027.1"/>
    <property type="molecule type" value="Genomic_DNA"/>
</dbReference>